<feature type="region of interest" description="Disordered" evidence="1">
    <location>
        <begin position="115"/>
        <end position="151"/>
    </location>
</feature>
<comment type="caution">
    <text evidence="2">The sequence shown here is derived from an EMBL/GenBank/DDBJ whole genome shotgun (WGS) entry which is preliminary data.</text>
</comment>
<evidence type="ECO:0000313" key="2">
    <source>
        <dbReference type="EMBL" id="EJK69120.1"/>
    </source>
</evidence>
<keyword evidence="3" id="KW-1185">Reference proteome</keyword>
<dbReference type="Proteomes" id="UP000266841">
    <property type="component" value="Unassembled WGS sequence"/>
</dbReference>
<accession>K0SUM9</accession>
<proteinExistence type="predicted"/>
<name>K0SUM9_THAOC</name>
<reference evidence="2 3" key="1">
    <citation type="journal article" date="2012" name="Genome Biol.">
        <title>Genome and low-iron response of an oceanic diatom adapted to chronic iron limitation.</title>
        <authorList>
            <person name="Lommer M."/>
            <person name="Specht M."/>
            <person name="Roy A.S."/>
            <person name="Kraemer L."/>
            <person name="Andreson R."/>
            <person name="Gutowska M.A."/>
            <person name="Wolf J."/>
            <person name="Bergner S.V."/>
            <person name="Schilhabel M.B."/>
            <person name="Klostermeier U.C."/>
            <person name="Beiko R.G."/>
            <person name="Rosenstiel P."/>
            <person name="Hippler M."/>
            <person name="Laroche J."/>
        </authorList>
    </citation>
    <scope>NUCLEOTIDE SEQUENCE [LARGE SCALE GENOMIC DNA]</scope>
    <source>
        <strain evidence="2 3">CCMP1005</strain>
    </source>
</reference>
<dbReference type="AlphaFoldDB" id="K0SUM9"/>
<sequence length="151" mass="16413">MMKDEDSDATRLMCGNAARVLPLGSRNADIEYRQLRGMGEGGRDEAAEEEKYISMLDGGRRGQVGGQAGGVNSGKEFNRIRGPWAKTVWREDEEKYPVQVPARRNDIVHTLISYPVGGAGAAPGKRAPSSRTTASSMEDANRAPLLNYTSK</sequence>
<gene>
    <name evidence="2" type="ORF">THAOC_09659</name>
</gene>
<dbReference type="EMBL" id="AGNL01010439">
    <property type="protein sequence ID" value="EJK69120.1"/>
    <property type="molecule type" value="Genomic_DNA"/>
</dbReference>
<evidence type="ECO:0000313" key="3">
    <source>
        <dbReference type="Proteomes" id="UP000266841"/>
    </source>
</evidence>
<feature type="compositionally biased region" description="Polar residues" evidence="1">
    <location>
        <begin position="129"/>
        <end position="138"/>
    </location>
</feature>
<evidence type="ECO:0000256" key="1">
    <source>
        <dbReference type="SAM" id="MobiDB-lite"/>
    </source>
</evidence>
<protein>
    <submittedName>
        <fullName evidence="2">Uncharacterized protein</fullName>
    </submittedName>
</protein>
<feature type="region of interest" description="Disordered" evidence="1">
    <location>
        <begin position="58"/>
        <end position="77"/>
    </location>
</feature>
<organism evidence="2 3">
    <name type="scientific">Thalassiosira oceanica</name>
    <name type="common">Marine diatom</name>
    <dbReference type="NCBI Taxonomy" id="159749"/>
    <lineage>
        <taxon>Eukaryota</taxon>
        <taxon>Sar</taxon>
        <taxon>Stramenopiles</taxon>
        <taxon>Ochrophyta</taxon>
        <taxon>Bacillariophyta</taxon>
        <taxon>Coscinodiscophyceae</taxon>
        <taxon>Thalassiosirophycidae</taxon>
        <taxon>Thalassiosirales</taxon>
        <taxon>Thalassiosiraceae</taxon>
        <taxon>Thalassiosira</taxon>
    </lineage>
</organism>
<feature type="compositionally biased region" description="Gly residues" evidence="1">
    <location>
        <begin position="61"/>
        <end position="72"/>
    </location>
</feature>